<name>A0ABT0PUP9_9FLAO</name>
<sequence>MKKNLLFSALLIFLMVMNGVLLFMLLNQNEKPPRPSRDFMTQELNFSVEQTTEFMRLERQHRSRMRALDDELIFLRRSFFTIDEDVAIKTSQKDSLSERMGVLFVAKNNEIYSHFQNIASICNPEQREQLEEIMQRAMRHGPGRGGPPGGHPKGPPPH</sequence>
<gene>
    <name evidence="3" type="ORF">M3P19_13950</name>
</gene>
<feature type="region of interest" description="Disordered" evidence="1">
    <location>
        <begin position="135"/>
        <end position="158"/>
    </location>
</feature>
<feature type="transmembrane region" description="Helical" evidence="2">
    <location>
        <begin position="6"/>
        <end position="26"/>
    </location>
</feature>
<comment type="caution">
    <text evidence="3">The sequence shown here is derived from an EMBL/GenBank/DDBJ whole genome shotgun (WGS) entry which is preliminary data.</text>
</comment>
<reference evidence="3 4" key="1">
    <citation type="submission" date="2022-05" db="EMBL/GenBank/DDBJ databases">
        <authorList>
            <person name="Park J.-S."/>
        </authorList>
    </citation>
    <scope>NUCLEOTIDE SEQUENCE [LARGE SCALE GENOMIC DNA]</scope>
    <source>
        <strain evidence="3 4">2012CJ35-5</strain>
    </source>
</reference>
<protein>
    <recommendedName>
        <fullName evidence="5">Periplasmic heavy metal sensor</fullName>
    </recommendedName>
</protein>
<keyword evidence="2" id="KW-0472">Membrane</keyword>
<accession>A0ABT0PUP9</accession>
<evidence type="ECO:0000256" key="2">
    <source>
        <dbReference type="SAM" id="Phobius"/>
    </source>
</evidence>
<keyword evidence="2" id="KW-1133">Transmembrane helix</keyword>
<organism evidence="3 4">
    <name type="scientific">Flagellimonas spongiicola</name>
    <dbReference type="NCBI Taxonomy" id="2942208"/>
    <lineage>
        <taxon>Bacteria</taxon>
        <taxon>Pseudomonadati</taxon>
        <taxon>Bacteroidota</taxon>
        <taxon>Flavobacteriia</taxon>
        <taxon>Flavobacteriales</taxon>
        <taxon>Flavobacteriaceae</taxon>
        <taxon>Flagellimonas</taxon>
    </lineage>
</organism>
<evidence type="ECO:0000313" key="3">
    <source>
        <dbReference type="EMBL" id="MCL6275118.1"/>
    </source>
</evidence>
<dbReference type="Gene3D" id="1.20.120.1490">
    <property type="match status" value="1"/>
</dbReference>
<dbReference type="EMBL" id="JAMFMA010000003">
    <property type="protein sequence ID" value="MCL6275118.1"/>
    <property type="molecule type" value="Genomic_DNA"/>
</dbReference>
<proteinExistence type="predicted"/>
<dbReference type="RefSeq" id="WP_249658306.1">
    <property type="nucleotide sequence ID" value="NZ_JAMFMA010000003.1"/>
</dbReference>
<evidence type="ECO:0008006" key="5">
    <source>
        <dbReference type="Google" id="ProtNLM"/>
    </source>
</evidence>
<keyword evidence="2" id="KW-0812">Transmembrane</keyword>
<feature type="compositionally biased region" description="Pro residues" evidence="1">
    <location>
        <begin position="149"/>
        <end position="158"/>
    </location>
</feature>
<keyword evidence="4" id="KW-1185">Reference proteome</keyword>
<evidence type="ECO:0000313" key="4">
    <source>
        <dbReference type="Proteomes" id="UP001203607"/>
    </source>
</evidence>
<dbReference type="Proteomes" id="UP001203607">
    <property type="component" value="Unassembled WGS sequence"/>
</dbReference>
<evidence type="ECO:0000256" key="1">
    <source>
        <dbReference type="SAM" id="MobiDB-lite"/>
    </source>
</evidence>